<dbReference type="Proteomes" id="UP000006514">
    <property type="component" value="Unassembled WGS sequence"/>
</dbReference>
<gene>
    <name evidence="2" type="ORF">AURDEDRAFT_127128</name>
</gene>
<organism evidence="2 3">
    <name type="scientific">Auricularia subglabra (strain TFB-10046 / SS5)</name>
    <name type="common">White-rot fungus</name>
    <name type="synonym">Auricularia delicata (strain TFB10046)</name>
    <dbReference type="NCBI Taxonomy" id="717982"/>
    <lineage>
        <taxon>Eukaryota</taxon>
        <taxon>Fungi</taxon>
        <taxon>Dikarya</taxon>
        <taxon>Basidiomycota</taxon>
        <taxon>Agaricomycotina</taxon>
        <taxon>Agaricomycetes</taxon>
        <taxon>Auriculariales</taxon>
        <taxon>Auriculariaceae</taxon>
        <taxon>Auricularia</taxon>
    </lineage>
</organism>
<keyword evidence="3" id="KW-1185">Reference proteome</keyword>
<sequence>MPAYRTQKRFRCAFASPEPAAKKPRAPKKVLSPEEKAANALTRDKKKAWEATLAPAPENDSIVWPKGTVGMFPNDAKTAFKLTPKEIATLRREHVQNSRKSFVRLADVEDLARRKHIALGGSADDYTPPSRWSLSTHTRSSDDARRVQTNWGIYRPQRY</sequence>
<name>J0DDD6_AURST</name>
<dbReference type="OMA" id="CAYALEE"/>
<proteinExistence type="predicted"/>
<accession>J0DDD6</accession>
<dbReference type="AlphaFoldDB" id="J0DDD6"/>
<dbReference type="eggNOG" id="ENOG502R3D3">
    <property type="taxonomic scope" value="Eukaryota"/>
</dbReference>
<protein>
    <submittedName>
        <fullName evidence="2">Uncharacterized protein</fullName>
    </submittedName>
</protein>
<evidence type="ECO:0000313" key="3">
    <source>
        <dbReference type="Proteomes" id="UP000006514"/>
    </source>
</evidence>
<reference evidence="3" key="1">
    <citation type="journal article" date="2012" name="Science">
        <title>The Paleozoic origin of enzymatic lignin decomposition reconstructed from 31 fungal genomes.</title>
        <authorList>
            <person name="Floudas D."/>
            <person name="Binder M."/>
            <person name="Riley R."/>
            <person name="Barry K."/>
            <person name="Blanchette R.A."/>
            <person name="Henrissat B."/>
            <person name="Martinez A.T."/>
            <person name="Otillar R."/>
            <person name="Spatafora J.W."/>
            <person name="Yadav J.S."/>
            <person name="Aerts A."/>
            <person name="Benoit I."/>
            <person name="Boyd A."/>
            <person name="Carlson A."/>
            <person name="Copeland A."/>
            <person name="Coutinho P.M."/>
            <person name="de Vries R.P."/>
            <person name="Ferreira P."/>
            <person name="Findley K."/>
            <person name="Foster B."/>
            <person name="Gaskell J."/>
            <person name="Glotzer D."/>
            <person name="Gorecki P."/>
            <person name="Heitman J."/>
            <person name="Hesse C."/>
            <person name="Hori C."/>
            <person name="Igarashi K."/>
            <person name="Jurgens J.A."/>
            <person name="Kallen N."/>
            <person name="Kersten P."/>
            <person name="Kohler A."/>
            <person name="Kuees U."/>
            <person name="Kumar T.K.A."/>
            <person name="Kuo A."/>
            <person name="LaButti K."/>
            <person name="Larrondo L.F."/>
            <person name="Lindquist E."/>
            <person name="Ling A."/>
            <person name="Lombard V."/>
            <person name="Lucas S."/>
            <person name="Lundell T."/>
            <person name="Martin R."/>
            <person name="McLaughlin D.J."/>
            <person name="Morgenstern I."/>
            <person name="Morin E."/>
            <person name="Murat C."/>
            <person name="Nagy L.G."/>
            <person name="Nolan M."/>
            <person name="Ohm R.A."/>
            <person name="Patyshakuliyeva A."/>
            <person name="Rokas A."/>
            <person name="Ruiz-Duenas F.J."/>
            <person name="Sabat G."/>
            <person name="Salamov A."/>
            <person name="Samejima M."/>
            <person name="Schmutz J."/>
            <person name="Slot J.C."/>
            <person name="St John F."/>
            <person name="Stenlid J."/>
            <person name="Sun H."/>
            <person name="Sun S."/>
            <person name="Syed K."/>
            <person name="Tsang A."/>
            <person name="Wiebenga A."/>
            <person name="Young D."/>
            <person name="Pisabarro A."/>
            <person name="Eastwood D.C."/>
            <person name="Martin F."/>
            <person name="Cullen D."/>
            <person name="Grigoriev I.V."/>
            <person name="Hibbett D.S."/>
        </authorList>
    </citation>
    <scope>NUCLEOTIDE SEQUENCE [LARGE SCALE GENOMIC DNA]</scope>
    <source>
        <strain evidence="3">TFB10046</strain>
    </source>
</reference>
<dbReference type="EMBL" id="JH687793">
    <property type="protein sequence ID" value="EJD41404.1"/>
    <property type="molecule type" value="Genomic_DNA"/>
</dbReference>
<dbReference type="KEGG" id="adl:AURDEDRAFT_127128"/>
<evidence type="ECO:0000313" key="2">
    <source>
        <dbReference type="EMBL" id="EJD41404.1"/>
    </source>
</evidence>
<feature type="region of interest" description="Disordered" evidence="1">
    <location>
        <begin position="12"/>
        <end position="56"/>
    </location>
</feature>
<dbReference type="OrthoDB" id="2794070at2759"/>
<dbReference type="InParanoid" id="J0DDD6"/>
<feature type="region of interest" description="Disordered" evidence="1">
    <location>
        <begin position="120"/>
        <end position="141"/>
    </location>
</feature>
<evidence type="ECO:0000256" key="1">
    <source>
        <dbReference type="SAM" id="MobiDB-lite"/>
    </source>
</evidence>